<feature type="transmembrane region" description="Helical" evidence="1">
    <location>
        <begin position="542"/>
        <end position="564"/>
    </location>
</feature>
<evidence type="ECO:0000313" key="4">
    <source>
        <dbReference type="Proteomes" id="UP000094112"/>
    </source>
</evidence>
<keyword evidence="1" id="KW-1133">Transmembrane helix</keyword>
<dbReference type="GO" id="GO:0055085">
    <property type="term" value="P:transmembrane transport"/>
    <property type="evidence" value="ECO:0007669"/>
    <property type="project" value="TreeGrafter"/>
</dbReference>
<feature type="transmembrane region" description="Helical" evidence="1">
    <location>
        <begin position="364"/>
        <end position="392"/>
    </location>
</feature>
<dbReference type="InterPro" id="IPR010308">
    <property type="entry name" value="TRP_C"/>
</dbReference>
<dbReference type="OrthoDB" id="3992639at2759"/>
<dbReference type="InterPro" id="IPR040241">
    <property type="entry name" value="TRP_Flc/Pkd2-like"/>
</dbReference>
<feature type="transmembrane region" description="Helical" evidence="1">
    <location>
        <begin position="238"/>
        <end position="258"/>
    </location>
</feature>
<dbReference type="EMBL" id="KV454208">
    <property type="protein sequence ID" value="ODQ61576.1"/>
    <property type="molecule type" value="Genomic_DNA"/>
</dbReference>
<evidence type="ECO:0000256" key="1">
    <source>
        <dbReference type="SAM" id="Phobius"/>
    </source>
</evidence>
<dbReference type="PANTHER" id="PTHR31145:SF6">
    <property type="entry name" value="INTEGRAL MEMBRANE PROTEIN (AFU_ORTHOLOGUE AFUA_7G01610)"/>
    <property type="match status" value="1"/>
</dbReference>
<dbReference type="GO" id="GO:0016020">
    <property type="term" value="C:membrane"/>
    <property type="evidence" value="ECO:0007669"/>
    <property type="project" value="TreeGrafter"/>
</dbReference>
<dbReference type="Pfam" id="PF06011">
    <property type="entry name" value="TRP"/>
    <property type="match status" value="1"/>
</dbReference>
<dbReference type="STRING" id="683960.A0A1E3P839"/>
<feature type="transmembrane region" description="Helical" evidence="1">
    <location>
        <begin position="510"/>
        <end position="530"/>
    </location>
</feature>
<feature type="domain" description="TRP C-terminal" evidence="2">
    <location>
        <begin position="324"/>
        <end position="583"/>
    </location>
</feature>
<dbReference type="RefSeq" id="XP_019040783.1">
    <property type="nucleotide sequence ID" value="XM_019182851.1"/>
</dbReference>
<sequence>MVLSANVQPFTCGYGSQVARPITRDQDWSNQLHDPIAEVVLVDHHLLYYRVEFSPLTQINDANYTNGLYSTLNVRWNFMGDDPINQSVRLCDYIHPLQNQSLDLIVLTNETGAVPNRNRTQCPLDPNQRYNIFSITDISSPRYFGSYETKFTIQTSNFQNLRDEDDQSGCILLFPTLTHPKKITYSMTFGVLIIFIFGFIASFYIFNFSPHQETTNILLIIASSICNEPLLNELTPDIVMFLKFLQFVVLSMGLNLNYPGFLQPLITYSNWVVLITIDFFSNKSINGLSKDGVYQSFGIRGLFGLFPEGDKLPDGETASHLWNTFIIWIWCAIGFLIIMSQLYLSFKQSILRDCQISSYKSRFFFTIGIIIQFFYSYFPLPFISFSSFLFYGLSKDSNVQTSSVTLSILFLIIWLIFISWFMFYVIVRNKNKLYSSFKIISCWSSLYYYYKPKSSYFVVIEMIKTISEGFIIGFGQSNGTIQVALLIFIELVYFMALLIVQPCFNRARNIWCCFSSLFSLLIVSLSVSYITNLDVSMVKRSFIGYTQLLLTCTFSVAFFLSFVYKVVYVARLRMKHDFTKPIIEEDTISESSPDVELFDFEIPYDYFPVSTDNSFSFDAELLNKPSTSHHTRQASDTSTSSVHEKLIKPPAVSPINDGYLAKMDQNDSEVRKLWARRRKRGKTNIRRVSNVSSIDFKFNPFMKKPVNQGFEVVGRKDIGANQDRVQEKESLLQIPSKSKNKKPKNEFVILGRKPIVFQENVATNDDE</sequence>
<dbReference type="Proteomes" id="UP000094112">
    <property type="component" value="Unassembled WGS sequence"/>
</dbReference>
<keyword evidence="1" id="KW-0472">Membrane</keyword>
<dbReference type="AlphaFoldDB" id="A0A1E3P839"/>
<protein>
    <recommendedName>
        <fullName evidence="2">TRP C-terminal domain-containing protein</fullName>
    </recommendedName>
</protein>
<gene>
    <name evidence="3" type="ORF">WICANDRAFT_59661</name>
</gene>
<keyword evidence="1" id="KW-0812">Transmembrane</keyword>
<evidence type="ECO:0000259" key="2">
    <source>
        <dbReference type="Pfam" id="PF06011"/>
    </source>
</evidence>
<feature type="transmembrane region" description="Helical" evidence="1">
    <location>
        <begin position="470"/>
        <end position="498"/>
    </location>
</feature>
<feature type="transmembrane region" description="Helical" evidence="1">
    <location>
        <begin position="404"/>
        <end position="426"/>
    </location>
</feature>
<feature type="transmembrane region" description="Helical" evidence="1">
    <location>
        <begin position="183"/>
        <end position="206"/>
    </location>
</feature>
<name>A0A1E3P839_WICAA</name>
<proteinExistence type="predicted"/>
<reference evidence="3 4" key="1">
    <citation type="journal article" date="2016" name="Proc. Natl. Acad. Sci. U.S.A.">
        <title>Comparative genomics of biotechnologically important yeasts.</title>
        <authorList>
            <person name="Riley R."/>
            <person name="Haridas S."/>
            <person name="Wolfe K.H."/>
            <person name="Lopes M.R."/>
            <person name="Hittinger C.T."/>
            <person name="Goeker M."/>
            <person name="Salamov A.A."/>
            <person name="Wisecaver J.H."/>
            <person name="Long T.M."/>
            <person name="Calvey C.H."/>
            <person name="Aerts A.L."/>
            <person name="Barry K.W."/>
            <person name="Choi C."/>
            <person name="Clum A."/>
            <person name="Coughlan A.Y."/>
            <person name="Deshpande S."/>
            <person name="Douglass A.P."/>
            <person name="Hanson S.J."/>
            <person name="Klenk H.-P."/>
            <person name="LaButti K.M."/>
            <person name="Lapidus A."/>
            <person name="Lindquist E.A."/>
            <person name="Lipzen A.M."/>
            <person name="Meier-Kolthoff J.P."/>
            <person name="Ohm R.A."/>
            <person name="Otillar R.P."/>
            <person name="Pangilinan J.L."/>
            <person name="Peng Y."/>
            <person name="Rokas A."/>
            <person name="Rosa C.A."/>
            <person name="Scheuner C."/>
            <person name="Sibirny A.A."/>
            <person name="Slot J.C."/>
            <person name="Stielow J.B."/>
            <person name="Sun H."/>
            <person name="Kurtzman C.P."/>
            <person name="Blackwell M."/>
            <person name="Grigoriev I.V."/>
            <person name="Jeffries T.W."/>
        </authorList>
    </citation>
    <scope>NUCLEOTIDE SEQUENCE [LARGE SCALE GENOMIC DNA]</scope>
    <source>
        <strain evidence="4">ATCC 58044 / CBS 1984 / NCYC 433 / NRRL Y-366-8</strain>
    </source>
</reference>
<dbReference type="PANTHER" id="PTHR31145">
    <property type="entry name" value="INTEGRAL MEMBRANE PROTEIN (AFU_ORTHOLOGUE AFUA_7G01610)"/>
    <property type="match status" value="1"/>
</dbReference>
<keyword evidence="4" id="KW-1185">Reference proteome</keyword>
<evidence type="ECO:0000313" key="3">
    <source>
        <dbReference type="EMBL" id="ODQ61576.1"/>
    </source>
</evidence>
<dbReference type="GeneID" id="30200097"/>
<organism evidence="3 4">
    <name type="scientific">Wickerhamomyces anomalus (strain ATCC 58044 / CBS 1984 / NCYC 433 / NRRL Y-366-8)</name>
    <name type="common">Yeast</name>
    <name type="synonym">Hansenula anomala</name>
    <dbReference type="NCBI Taxonomy" id="683960"/>
    <lineage>
        <taxon>Eukaryota</taxon>
        <taxon>Fungi</taxon>
        <taxon>Dikarya</taxon>
        <taxon>Ascomycota</taxon>
        <taxon>Saccharomycotina</taxon>
        <taxon>Saccharomycetes</taxon>
        <taxon>Phaffomycetales</taxon>
        <taxon>Wickerhamomycetaceae</taxon>
        <taxon>Wickerhamomyces</taxon>
    </lineage>
</organism>
<feature type="transmembrane region" description="Helical" evidence="1">
    <location>
        <begin position="325"/>
        <end position="344"/>
    </location>
</feature>
<accession>A0A1E3P839</accession>